<dbReference type="EMBL" id="FXTI01000007">
    <property type="protein sequence ID" value="SMO77197.1"/>
    <property type="molecule type" value="Genomic_DNA"/>
</dbReference>
<keyword evidence="5 11" id="KW-0812">Transmembrane</keyword>
<feature type="transmembrane region" description="Helical" evidence="11">
    <location>
        <begin position="391"/>
        <end position="409"/>
    </location>
</feature>
<name>A0A521DZQ3_9BACL</name>
<feature type="transmembrane region" description="Helical" evidence="11">
    <location>
        <begin position="108"/>
        <end position="127"/>
    </location>
</feature>
<feature type="transmembrane region" description="Helical" evidence="11">
    <location>
        <begin position="176"/>
        <end position="209"/>
    </location>
</feature>
<dbReference type="GO" id="GO:0005886">
    <property type="term" value="C:plasma membrane"/>
    <property type="evidence" value="ECO:0007669"/>
    <property type="project" value="TreeGrafter"/>
</dbReference>
<accession>A0A521DZQ3</accession>
<evidence type="ECO:0000256" key="5">
    <source>
        <dbReference type="ARBA" id="ARBA00022692"/>
    </source>
</evidence>
<feature type="transmembrane region" description="Helical" evidence="11">
    <location>
        <begin position="360"/>
        <end position="379"/>
    </location>
</feature>
<keyword evidence="6" id="KW-0769">Symport</keyword>
<dbReference type="OrthoDB" id="9766267at2"/>
<feature type="transmembrane region" description="Helical" evidence="11">
    <location>
        <begin position="424"/>
        <end position="444"/>
    </location>
</feature>
<comment type="subcellular location">
    <subcellularLocation>
        <location evidence="1">Membrane</location>
        <topology evidence="1">Multi-pass membrane protein</topology>
    </subcellularLocation>
</comment>
<keyword evidence="7 11" id="KW-1133">Transmembrane helix</keyword>
<evidence type="ECO:0000256" key="2">
    <source>
        <dbReference type="ARBA" id="ARBA00006772"/>
    </source>
</evidence>
<reference evidence="12 13" key="1">
    <citation type="submission" date="2017-05" db="EMBL/GenBank/DDBJ databases">
        <authorList>
            <person name="Varghese N."/>
            <person name="Submissions S."/>
        </authorList>
    </citation>
    <scope>NUCLEOTIDE SEQUENCE [LARGE SCALE GENOMIC DNA]</scope>
    <source>
        <strain evidence="12 13">DSM 45474</strain>
    </source>
</reference>
<dbReference type="AlphaFoldDB" id="A0A521DZQ3"/>
<feature type="transmembrane region" description="Helical" evidence="11">
    <location>
        <begin position="139"/>
        <end position="156"/>
    </location>
</feature>
<evidence type="ECO:0000256" key="8">
    <source>
        <dbReference type="ARBA" id="ARBA00023136"/>
    </source>
</evidence>
<sequence>MYIYRLRSLWNQLWRMHLEIRNALMFDSIKSETKTPSFGRVPTTSSGAQKKDKPPYGTRQRVGLLLGPTIFTLVYFCLSPAGMPAQAQAVLACTLWIAVWWMTEAAPIPATSLLPVVIFPLTGALELDITTRSYGDEKIFLFMGGFMIALTMERWNLHKRMALNIISVIGTNTDRIILGAMIACGFLSMWISNTATSMMMIPIGMAIIYQVSDSLKKDKTIDTSPGRFPFGTALMLGIAYSASIGGMATLIGTPPNAVFAATVEKYYGVEISFASWMVFGLPVSTLLLVGAWFYLVKIAYPLKSKNIPGGKQMIENEKRALGPITVEERSVLIVFCLTALAWISRDFLLKPLIPEINDTMIAIIAAVTFFIFPAPNYPGTFLLNWETAKKLPWGILILFGGGLAIASGFKESGLAQWMGEQLTLLHGVNFIFILAFITIMVTFLTEITSNTATSTMMYSIMASLAAAIHVHPYGLMVASGLAASCAFMLPVSTPPNAVVFGSGSVQIGDMAKSGIWMNLISILVILVSVYILLPAVWGIDLQTPMK</sequence>
<dbReference type="PANTHER" id="PTHR10283">
    <property type="entry name" value="SOLUTE CARRIER FAMILY 13 MEMBER"/>
    <property type="match status" value="1"/>
</dbReference>
<evidence type="ECO:0000256" key="11">
    <source>
        <dbReference type="SAM" id="Phobius"/>
    </source>
</evidence>
<evidence type="ECO:0000256" key="1">
    <source>
        <dbReference type="ARBA" id="ARBA00004141"/>
    </source>
</evidence>
<evidence type="ECO:0000256" key="6">
    <source>
        <dbReference type="ARBA" id="ARBA00022847"/>
    </source>
</evidence>
<dbReference type="Pfam" id="PF00939">
    <property type="entry name" value="Na_sulph_symp"/>
    <property type="match status" value="1"/>
</dbReference>
<evidence type="ECO:0000256" key="9">
    <source>
        <dbReference type="ARBA" id="ARBA00031174"/>
    </source>
</evidence>
<evidence type="ECO:0000256" key="3">
    <source>
        <dbReference type="ARBA" id="ARBA00020150"/>
    </source>
</evidence>
<dbReference type="GO" id="GO:0015293">
    <property type="term" value="F:symporter activity"/>
    <property type="evidence" value="ECO:0007669"/>
    <property type="project" value="UniProtKB-KW"/>
</dbReference>
<dbReference type="Proteomes" id="UP000315636">
    <property type="component" value="Unassembled WGS sequence"/>
</dbReference>
<organism evidence="12 13">
    <name type="scientific">Melghirimyces algeriensis</name>
    <dbReference type="NCBI Taxonomy" id="910412"/>
    <lineage>
        <taxon>Bacteria</taxon>
        <taxon>Bacillati</taxon>
        <taxon>Bacillota</taxon>
        <taxon>Bacilli</taxon>
        <taxon>Bacillales</taxon>
        <taxon>Thermoactinomycetaceae</taxon>
        <taxon>Melghirimyces</taxon>
    </lineage>
</organism>
<proteinExistence type="inferred from homology"/>
<feature type="region of interest" description="Disordered" evidence="10">
    <location>
        <begin position="34"/>
        <end position="56"/>
    </location>
</feature>
<comment type="similarity">
    <text evidence="2">Belongs to the SLC13A/DASS transporter (TC 2.A.47) family. NADC subfamily.</text>
</comment>
<feature type="transmembrane region" description="Helical" evidence="11">
    <location>
        <begin position="515"/>
        <end position="537"/>
    </location>
</feature>
<keyword evidence="8 11" id="KW-0472">Membrane</keyword>
<evidence type="ECO:0000256" key="4">
    <source>
        <dbReference type="ARBA" id="ARBA00022448"/>
    </source>
</evidence>
<evidence type="ECO:0000313" key="13">
    <source>
        <dbReference type="Proteomes" id="UP000315636"/>
    </source>
</evidence>
<feature type="transmembrane region" description="Helical" evidence="11">
    <location>
        <begin position="230"/>
        <end position="253"/>
    </location>
</feature>
<dbReference type="PANTHER" id="PTHR10283:SF82">
    <property type="entry name" value="SOLUTE CARRIER FAMILY 13 MEMBER 2"/>
    <property type="match status" value="1"/>
</dbReference>
<keyword evidence="13" id="KW-1185">Reference proteome</keyword>
<dbReference type="RefSeq" id="WP_142505885.1">
    <property type="nucleotide sequence ID" value="NZ_FXTI01000007.1"/>
</dbReference>
<feature type="transmembrane region" description="Helical" evidence="11">
    <location>
        <begin position="456"/>
        <end position="475"/>
    </location>
</feature>
<dbReference type="InterPro" id="IPR001898">
    <property type="entry name" value="SLC13A/DASS"/>
</dbReference>
<feature type="transmembrane region" description="Helical" evidence="11">
    <location>
        <begin position="62"/>
        <end position="78"/>
    </location>
</feature>
<feature type="transmembrane region" description="Helical" evidence="11">
    <location>
        <begin position="273"/>
        <end position="295"/>
    </location>
</feature>
<dbReference type="PROSITE" id="PS01271">
    <property type="entry name" value="NA_SULFATE"/>
    <property type="match status" value="1"/>
</dbReference>
<dbReference type="CDD" id="cd01115">
    <property type="entry name" value="SLC13_permease"/>
    <property type="match status" value="1"/>
</dbReference>
<protein>
    <recommendedName>
        <fullName evidence="3">Sodium-dependent dicarboxylate transporter SdcS</fullName>
    </recommendedName>
    <alternativeName>
        <fullName evidence="9">Na(+)/dicarboxylate symporter</fullName>
    </alternativeName>
</protein>
<evidence type="ECO:0000256" key="7">
    <source>
        <dbReference type="ARBA" id="ARBA00022989"/>
    </source>
</evidence>
<gene>
    <name evidence="12" type="ORF">SAMN06264849_10779</name>
</gene>
<dbReference type="GO" id="GO:0015141">
    <property type="term" value="F:succinate transmembrane transporter activity"/>
    <property type="evidence" value="ECO:0007669"/>
    <property type="project" value="UniProtKB-ARBA"/>
</dbReference>
<keyword evidence="4" id="KW-0813">Transport</keyword>
<dbReference type="InterPro" id="IPR031312">
    <property type="entry name" value="Na/sul_symport_CS"/>
</dbReference>
<evidence type="ECO:0000256" key="10">
    <source>
        <dbReference type="SAM" id="MobiDB-lite"/>
    </source>
</evidence>
<evidence type="ECO:0000313" key="12">
    <source>
        <dbReference type="EMBL" id="SMO77197.1"/>
    </source>
</evidence>
<dbReference type="NCBIfam" id="TIGR00785">
    <property type="entry name" value="dass"/>
    <property type="match status" value="1"/>
</dbReference>